<evidence type="ECO:0000256" key="5">
    <source>
        <dbReference type="ARBA" id="ARBA00022806"/>
    </source>
</evidence>
<dbReference type="OrthoDB" id="9810135at2"/>
<comment type="catalytic activity">
    <reaction evidence="12 13">
        <text>ATP + H2O = ADP + phosphate + H(+)</text>
        <dbReference type="Rhea" id="RHEA:13065"/>
        <dbReference type="ChEBI" id="CHEBI:15377"/>
        <dbReference type="ChEBI" id="CHEBI:15378"/>
        <dbReference type="ChEBI" id="CHEBI:30616"/>
        <dbReference type="ChEBI" id="CHEBI:43474"/>
        <dbReference type="ChEBI" id="CHEBI:456216"/>
        <dbReference type="EC" id="5.6.2.4"/>
    </reaction>
</comment>
<evidence type="ECO:0000259" key="17">
    <source>
        <dbReference type="PROSITE" id="PS51217"/>
    </source>
</evidence>
<evidence type="ECO:0000313" key="19">
    <source>
        <dbReference type="Proteomes" id="UP000033695"/>
    </source>
</evidence>
<comment type="subunit">
    <text evidence="13">Heterodimer of AddA and AddB/RexB.</text>
</comment>
<dbReference type="PANTHER" id="PTHR11070:SF48">
    <property type="entry name" value="ATP-DEPENDENT HELICASE_NUCLEASE SUBUNIT A"/>
    <property type="match status" value="1"/>
</dbReference>
<comment type="cofactor">
    <cofactor evidence="13">
        <name>Mg(2+)</name>
        <dbReference type="ChEBI" id="CHEBI:18420"/>
    </cofactor>
</comment>
<organism evidence="18 19">
    <name type="scientific">Bombilactobacillus mellis</name>
    <dbReference type="NCBI Taxonomy" id="1218508"/>
    <lineage>
        <taxon>Bacteria</taxon>
        <taxon>Bacillati</taxon>
        <taxon>Bacillota</taxon>
        <taxon>Bacilli</taxon>
        <taxon>Lactobacillales</taxon>
        <taxon>Lactobacillaceae</taxon>
        <taxon>Bombilactobacillus</taxon>
    </lineage>
</organism>
<dbReference type="InterPro" id="IPR000212">
    <property type="entry name" value="DNA_helicase_UvrD/REP"/>
</dbReference>
<dbReference type="EC" id="5.6.2.4" evidence="13"/>
<dbReference type="PROSITE" id="PS51217">
    <property type="entry name" value="UVRD_HELICASE_CTER"/>
    <property type="match status" value="1"/>
</dbReference>
<dbReference type="Pfam" id="PF00580">
    <property type="entry name" value="UvrD-helicase"/>
    <property type="match status" value="1"/>
</dbReference>
<dbReference type="HAMAP" id="MF_01451">
    <property type="entry name" value="AddA"/>
    <property type="match status" value="1"/>
</dbReference>
<reference evidence="18 19" key="1">
    <citation type="submission" date="2014-12" db="EMBL/GenBank/DDBJ databases">
        <title>Comparative genomics of the lactic acid bacteria isolated from the honey bee gut.</title>
        <authorList>
            <person name="Ellegaard K.M."/>
            <person name="Tamarit D."/>
            <person name="Javelind E."/>
            <person name="Olofsson T."/>
            <person name="Andersson S.G."/>
            <person name="Vasquez A."/>
        </authorList>
    </citation>
    <scope>NUCLEOTIDE SEQUENCE [LARGE SCALE GENOMIC DNA]</scope>
    <source>
        <strain evidence="18 19">Hon2</strain>
    </source>
</reference>
<proteinExistence type="inferred from homology"/>
<keyword evidence="7 13" id="KW-0067">ATP-binding</keyword>
<dbReference type="PROSITE" id="PS51198">
    <property type="entry name" value="UVRD_HELICASE_ATP_BIND"/>
    <property type="match status" value="1"/>
</dbReference>
<evidence type="ECO:0000256" key="11">
    <source>
        <dbReference type="ARBA" id="ARBA00034617"/>
    </source>
</evidence>
<dbReference type="Pfam" id="PF12705">
    <property type="entry name" value="PDDEXK_1"/>
    <property type="match status" value="1"/>
</dbReference>
<dbReference type="PANTHER" id="PTHR11070">
    <property type="entry name" value="UVRD / RECB / PCRA DNA HELICASE FAMILY MEMBER"/>
    <property type="match status" value="1"/>
</dbReference>
<dbReference type="GO" id="GO:0003690">
    <property type="term" value="F:double-stranded DNA binding"/>
    <property type="evidence" value="ECO:0007669"/>
    <property type="project" value="UniProtKB-UniRule"/>
</dbReference>
<dbReference type="GO" id="GO:0033202">
    <property type="term" value="C:DNA helicase complex"/>
    <property type="evidence" value="ECO:0007669"/>
    <property type="project" value="TreeGrafter"/>
</dbReference>
<evidence type="ECO:0000256" key="2">
    <source>
        <dbReference type="ARBA" id="ARBA00022741"/>
    </source>
</evidence>
<dbReference type="SUPFAM" id="SSF52980">
    <property type="entry name" value="Restriction endonuclease-like"/>
    <property type="match status" value="1"/>
</dbReference>
<evidence type="ECO:0000256" key="3">
    <source>
        <dbReference type="ARBA" id="ARBA00022763"/>
    </source>
</evidence>
<comment type="function">
    <text evidence="13">The heterodimer acts as both an ATP-dependent DNA helicase and an ATP-dependent, dual-direction single-stranded exonuclease. Recognizes the chi site generating a DNA molecule suitable for the initiation of homologous recombination. The AddA nuclease domain is required for chi fragment generation; this subunit has the helicase and 3' -&gt; 5' nuclease activities.</text>
</comment>
<keyword evidence="3 13" id="KW-0227">DNA damage</keyword>
<keyword evidence="2 13" id="KW-0547">Nucleotide-binding</keyword>
<keyword evidence="5 13" id="KW-0347">Helicase</keyword>
<dbReference type="STRING" id="1218508.JG29_07480"/>
<dbReference type="Gene3D" id="1.10.486.10">
    <property type="entry name" value="PCRA, domain 4"/>
    <property type="match status" value="1"/>
</dbReference>
<feature type="domain" description="UvrD-like helicase C-terminal" evidence="17">
    <location>
        <begin position="491"/>
        <end position="786"/>
    </location>
</feature>
<dbReference type="RefSeq" id="WP_045922594.1">
    <property type="nucleotide sequence ID" value="NZ_JBHTHW010000003.1"/>
</dbReference>
<dbReference type="GO" id="GO:0043138">
    <property type="term" value="F:3'-5' DNA helicase activity"/>
    <property type="evidence" value="ECO:0007669"/>
    <property type="project" value="UniProtKB-UniRule"/>
</dbReference>
<evidence type="ECO:0000256" key="14">
    <source>
        <dbReference type="PROSITE-ProRule" id="PRU00560"/>
    </source>
</evidence>
<dbReference type="InterPro" id="IPR011335">
    <property type="entry name" value="Restrct_endonuc-II-like"/>
</dbReference>
<dbReference type="GO" id="GO:0000724">
    <property type="term" value="P:double-strand break repair via homologous recombination"/>
    <property type="evidence" value="ECO:0007669"/>
    <property type="project" value="UniProtKB-UniRule"/>
</dbReference>
<dbReference type="EC" id="3.1.-.-" evidence="13"/>
<name>A0A0F4KSB4_9LACO</name>
<protein>
    <recommendedName>
        <fullName evidence="13">ATP-dependent helicase/nuclease subunit A</fullName>
        <ecNumber evidence="13">3.1.-.-</ecNumber>
        <ecNumber evidence="13">5.6.2.4</ecNumber>
    </recommendedName>
    <alternativeName>
        <fullName evidence="13">ATP-dependent helicase/nuclease AddA</fullName>
    </alternativeName>
    <alternativeName>
        <fullName evidence="13">DNA 3'-5' helicase AddA</fullName>
    </alternativeName>
</protein>
<dbReference type="SUPFAM" id="SSF52540">
    <property type="entry name" value="P-loop containing nucleoside triphosphate hydrolases"/>
    <property type="match status" value="1"/>
</dbReference>
<feature type="domain" description="UvrD-like helicase ATP-binding" evidence="16">
    <location>
        <begin position="4"/>
        <end position="469"/>
    </location>
</feature>
<evidence type="ECO:0000256" key="15">
    <source>
        <dbReference type="SAM" id="Coils"/>
    </source>
</evidence>
<dbReference type="GO" id="GO:0005829">
    <property type="term" value="C:cytosol"/>
    <property type="evidence" value="ECO:0007669"/>
    <property type="project" value="TreeGrafter"/>
</dbReference>
<dbReference type="NCBIfam" id="TIGR02785">
    <property type="entry name" value="addA_Gpos"/>
    <property type="match status" value="1"/>
</dbReference>
<keyword evidence="9 13" id="KW-0234">DNA repair</keyword>
<feature type="binding site" evidence="14">
    <location>
        <begin position="25"/>
        <end position="32"/>
    </location>
    <ligand>
        <name>ATP</name>
        <dbReference type="ChEBI" id="CHEBI:30616"/>
    </ligand>
</feature>
<gene>
    <name evidence="13 18" type="primary">addA</name>
    <name evidence="18" type="ORF">JG29_07480</name>
</gene>
<dbReference type="GO" id="GO:0016887">
    <property type="term" value="F:ATP hydrolysis activity"/>
    <property type="evidence" value="ECO:0007669"/>
    <property type="project" value="RHEA"/>
</dbReference>
<dbReference type="GO" id="GO:0008408">
    <property type="term" value="F:3'-5' exonuclease activity"/>
    <property type="evidence" value="ECO:0007669"/>
    <property type="project" value="UniProtKB-UniRule"/>
</dbReference>
<comment type="caution">
    <text evidence="18">The sequence shown here is derived from an EMBL/GenBank/DDBJ whole genome shotgun (WGS) entry which is preliminary data.</text>
</comment>
<evidence type="ECO:0000256" key="12">
    <source>
        <dbReference type="ARBA" id="ARBA00048988"/>
    </source>
</evidence>
<dbReference type="InterPro" id="IPR014152">
    <property type="entry name" value="AddA"/>
</dbReference>
<dbReference type="Pfam" id="PF13361">
    <property type="entry name" value="UvrD_C"/>
    <property type="match status" value="1"/>
</dbReference>
<keyword evidence="6 13" id="KW-0269">Exonuclease</keyword>
<dbReference type="GO" id="GO:0005524">
    <property type="term" value="F:ATP binding"/>
    <property type="evidence" value="ECO:0007669"/>
    <property type="project" value="UniProtKB-UniRule"/>
</dbReference>
<keyword evidence="1 13" id="KW-0540">Nuclease</keyword>
<dbReference type="Proteomes" id="UP000033695">
    <property type="component" value="Unassembled WGS sequence"/>
</dbReference>
<accession>A0A0F4KSB4</accession>
<keyword evidence="8 13" id="KW-0238">DNA-binding</keyword>
<dbReference type="Gene3D" id="3.90.320.10">
    <property type="match status" value="1"/>
</dbReference>
<evidence type="ECO:0000256" key="4">
    <source>
        <dbReference type="ARBA" id="ARBA00022801"/>
    </source>
</evidence>
<keyword evidence="10 13" id="KW-0413">Isomerase</keyword>
<evidence type="ECO:0000256" key="6">
    <source>
        <dbReference type="ARBA" id="ARBA00022839"/>
    </source>
</evidence>
<dbReference type="AlphaFoldDB" id="A0A0F4KSB4"/>
<dbReference type="Gene3D" id="3.40.50.300">
    <property type="entry name" value="P-loop containing nucleotide triphosphate hydrolases"/>
    <property type="match status" value="4"/>
</dbReference>
<evidence type="ECO:0000259" key="16">
    <source>
        <dbReference type="PROSITE" id="PS51198"/>
    </source>
</evidence>
<feature type="coiled-coil region" evidence="15">
    <location>
        <begin position="238"/>
        <end position="272"/>
    </location>
</feature>
<evidence type="ECO:0000256" key="13">
    <source>
        <dbReference type="HAMAP-Rule" id="MF_01451"/>
    </source>
</evidence>
<dbReference type="InterPro" id="IPR038726">
    <property type="entry name" value="PDDEXK_AddAB-type"/>
</dbReference>
<sequence length="1220" mass="140662">MTQFIPTKNQRQALEKADQDVLVSAAAGSGKTTVLVEHIIEQLFNGQDLDHLLIVTFTEAAAQEMKQRLTHELQARTATVTDTSKRQHLYRQLALIPSAYISTLHAFCLRVIRKFYYLRDVDPNFRLLSDDNERFLLKERAWQKLRTAYYQAEDEDFFLLEDNFVGGSDDSTMADLLFHLTDFATTTPDPKSWIESLPLQYQVGSDLTQTDFYQQILQATLINNVAYLQLQVQKAQDTAQTYDELAAYQASLQQLNEQIQSLQQNLPNLKWDDLRHLVLDLPTISGRAKPKTDPHITQPFLTLKKNITSQLQELQYKLFALDNQQWQKILQGTGHLVTKLVEVAQRFLQQFQTEKSLQHSLDFNDLEHQALTLLQTQKGGHQVAQEYYQQQFQEILIDEYQDTNPLQETIIQLIRRRDPGNLFMVGDIKQSIYGFRQAAPQLFVHKYQQMQSLPQTGKLINLSENFRSAPNVIQTINEIFTRIMDQDLGDMNYDAAAKLVSGAHFPEDLDTTTEVIINQENLQNSSTTNEQEEIKLIIARIQQLFAQDYQIFDRHTNQKRPLKYSDIAILTRVKSLNNDVMHLFAQAHLPVIVTDAANYFQATEVQVILSLLKIIDNPRQDIALVAVLRSMIGGLDENELAYLRINSRTGDYYQALLNYLADSDYNQKNKFAQKLTVKVRHFMEQLDSFRQQAPKMSIAELIWQIYLKTGYLSYVQGMPNGRQRAANLHALYQRADQFERMEFKGLFQFIHFIEHIQNNKQDLGQPMEYNQASDQIQVMTIHASKGLEFPLVFVLNIDHHFNNEDSHKRYLLDSQTGIGVKYLDPTTHILYETLPLYAIKAKQKKKVISEEMRLLYVALTRAQQKLILVGATKKTVSAQWSEWQLPQKPHTVIDTALRNKFNSFQTMLQYIWGLNGQLQDNKVVAQPQSPFDFQVVFQKAEPKIVVTPTSAQLNEEKDFKPTPIFQKTVQQVLNFTYSHQEATRTTAYQSVSEIKHLFASPDDQNLPVVDWQQQHSRGNRYTIDEFARPRFLATTKVAVNAADIGSATHLLLQKINLQSLPPTTADFKQLAHQLVQQQILTAAVAQKIDYQSLGDFYQSQLGKNILKYRTSLKREWAFSMLLPAKRLFNQLSSADDDQILIHGIIDGLFKNDQQQIIIFDYKTDYLDPSQATGPHSVRHALQEYSGQLNLYQQAVEQIAQQKVIHKYLCFLSINQVVEVK</sequence>
<evidence type="ECO:0000256" key="8">
    <source>
        <dbReference type="ARBA" id="ARBA00023125"/>
    </source>
</evidence>
<dbReference type="EMBL" id="JXBZ01000007">
    <property type="protein sequence ID" value="KJY48928.1"/>
    <property type="molecule type" value="Genomic_DNA"/>
</dbReference>
<dbReference type="InterPro" id="IPR011604">
    <property type="entry name" value="PDDEXK-like_dom_sf"/>
</dbReference>
<evidence type="ECO:0000256" key="7">
    <source>
        <dbReference type="ARBA" id="ARBA00022840"/>
    </source>
</evidence>
<keyword evidence="15" id="KW-0175">Coiled coil</keyword>
<dbReference type="InterPro" id="IPR027417">
    <property type="entry name" value="P-loop_NTPase"/>
</dbReference>
<evidence type="ECO:0000313" key="18">
    <source>
        <dbReference type="EMBL" id="KJY48928.1"/>
    </source>
</evidence>
<comment type="similarity">
    <text evidence="13">Belongs to the helicase family. AddA subfamily.</text>
</comment>
<keyword evidence="19" id="KW-1185">Reference proteome</keyword>
<evidence type="ECO:0000256" key="1">
    <source>
        <dbReference type="ARBA" id="ARBA00022722"/>
    </source>
</evidence>
<keyword evidence="4 13" id="KW-0378">Hydrolase</keyword>
<evidence type="ECO:0000256" key="10">
    <source>
        <dbReference type="ARBA" id="ARBA00023235"/>
    </source>
</evidence>
<dbReference type="HOGENOM" id="CLU_001114_3_1_9"/>
<comment type="catalytic activity">
    <reaction evidence="11 13">
        <text>Couples ATP hydrolysis with the unwinding of duplex DNA by translocating in the 3'-5' direction.</text>
        <dbReference type="EC" id="5.6.2.4"/>
    </reaction>
</comment>
<dbReference type="PATRIC" id="fig|1218508.4.peg.766"/>
<dbReference type="InterPro" id="IPR014016">
    <property type="entry name" value="UvrD-like_ATP-bd"/>
</dbReference>
<dbReference type="InterPro" id="IPR014017">
    <property type="entry name" value="DNA_helicase_UvrD-like_C"/>
</dbReference>
<evidence type="ECO:0000256" key="9">
    <source>
        <dbReference type="ARBA" id="ARBA00023204"/>
    </source>
</evidence>